<keyword evidence="10" id="KW-1133">Transmembrane helix</keyword>
<keyword evidence="8" id="KW-0966">Cell projection</keyword>
<evidence type="ECO:0000256" key="10">
    <source>
        <dbReference type="SAM" id="Phobius"/>
    </source>
</evidence>
<evidence type="ECO:0000256" key="4">
    <source>
        <dbReference type="ARBA" id="ARBA00022846"/>
    </source>
</evidence>
<gene>
    <name evidence="11" type="ORF">AGLY_004913</name>
</gene>
<evidence type="ECO:0000256" key="3">
    <source>
        <dbReference type="ARBA" id="ARBA00022490"/>
    </source>
</evidence>
<comment type="subcellular location">
    <subcellularLocation>
        <location evidence="1">Cytoplasm</location>
        <location evidence="1">Cytoskeleton</location>
        <location evidence="1">Flagellum axoneme</location>
    </subcellularLocation>
</comment>
<organism evidence="11 12">
    <name type="scientific">Aphis glycines</name>
    <name type="common">Soybean aphid</name>
    <dbReference type="NCBI Taxonomy" id="307491"/>
    <lineage>
        <taxon>Eukaryota</taxon>
        <taxon>Metazoa</taxon>
        <taxon>Ecdysozoa</taxon>
        <taxon>Arthropoda</taxon>
        <taxon>Hexapoda</taxon>
        <taxon>Insecta</taxon>
        <taxon>Pterygota</taxon>
        <taxon>Neoptera</taxon>
        <taxon>Paraneoptera</taxon>
        <taxon>Hemiptera</taxon>
        <taxon>Sternorrhyncha</taxon>
        <taxon>Aphidomorpha</taxon>
        <taxon>Aphidoidea</taxon>
        <taxon>Aphididae</taxon>
        <taxon>Aphidini</taxon>
        <taxon>Aphis</taxon>
        <taxon>Aphis</taxon>
    </lineage>
</organism>
<evidence type="ECO:0000313" key="12">
    <source>
        <dbReference type="Proteomes" id="UP000475862"/>
    </source>
</evidence>
<evidence type="ECO:0000256" key="6">
    <source>
        <dbReference type="ARBA" id="ARBA00023069"/>
    </source>
</evidence>
<keyword evidence="4" id="KW-0282">Flagellum</keyword>
<comment type="similarity">
    <text evidence="2">Belongs to the RIB43A family.</text>
</comment>
<evidence type="ECO:0000256" key="1">
    <source>
        <dbReference type="ARBA" id="ARBA00004611"/>
    </source>
</evidence>
<evidence type="ECO:0000256" key="2">
    <source>
        <dbReference type="ARBA" id="ARBA00006875"/>
    </source>
</evidence>
<evidence type="ECO:0000256" key="9">
    <source>
        <dbReference type="ARBA" id="ARBA00046435"/>
    </source>
</evidence>
<protein>
    <submittedName>
        <fullName evidence="11">Uncharacterized protein</fullName>
    </submittedName>
</protein>
<dbReference type="Pfam" id="PF05914">
    <property type="entry name" value="RIB43A"/>
    <property type="match status" value="1"/>
</dbReference>
<sequence length="193" mass="23197">MEKVEKCRVSPKLKVKTRRPYGIRRVLANVEWSLILCVGFSFDIRFIYILKSGRKTIAIKDHNEMAKHIDKDMLSIKKSKKIKYLESKSKRNTKRIQTNYYKIKQNEIDLEILEFRKKYQAPKTRGSTTYITLLQCRKDQPNRIIDSDPRITFSSVQWYAFEQKINESIMEVECNEDIKWQKYRYNAILLKIF</sequence>
<keyword evidence="3" id="KW-0963">Cytoplasm</keyword>
<accession>A0A6G0TVD4</accession>
<dbReference type="Proteomes" id="UP000475862">
    <property type="component" value="Unassembled WGS sequence"/>
</dbReference>
<keyword evidence="6" id="KW-0969">Cilium</keyword>
<keyword evidence="7" id="KW-0206">Cytoskeleton</keyword>
<keyword evidence="10" id="KW-0472">Membrane</keyword>
<dbReference type="EMBL" id="VYZN01000014">
    <property type="protein sequence ID" value="KAE9539661.1"/>
    <property type="molecule type" value="Genomic_DNA"/>
</dbReference>
<keyword evidence="12" id="KW-1185">Reference proteome</keyword>
<evidence type="ECO:0000256" key="8">
    <source>
        <dbReference type="ARBA" id="ARBA00023273"/>
    </source>
</evidence>
<comment type="subunit">
    <text evidence="9">Microtubule inner protein component of sperm flagellar doublet microtubules.</text>
</comment>
<evidence type="ECO:0000313" key="11">
    <source>
        <dbReference type="EMBL" id="KAE9539661.1"/>
    </source>
</evidence>
<comment type="caution">
    <text evidence="11">The sequence shown here is derived from an EMBL/GenBank/DDBJ whole genome shotgun (WGS) entry which is preliminary data.</text>
</comment>
<proteinExistence type="inferred from homology"/>
<keyword evidence="10" id="KW-0812">Transmembrane</keyword>
<evidence type="ECO:0000256" key="5">
    <source>
        <dbReference type="ARBA" id="ARBA00023054"/>
    </source>
</evidence>
<dbReference type="AlphaFoldDB" id="A0A6G0TVD4"/>
<reference evidence="11 12" key="1">
    <citation type="submission" date="2019-08" db="EMBL/GenBank/DDBJ databases">
        <title>The genome of the soybean aphid Biotype 1, its phylome, world population structure and adaptation to the North American continent.</title>
        <authorList>
            <person name="Giordano R."/>
            <person name="Donthu R.K."/>
            <person name="Hernandez A.G."/>
            <person name="Wright C.L."/>
            <person name="Zimin A.V."/>
        </authorList>
    </citation>
    <scope>NUCLEOTIDE SEQUENCE [LARGE SCALE GENOMIC DNA]</scope>
    <source>
        <tissue evidence="11">Whole aphids</tissue>
    </source>
</reference>
<dbReference type="InterPro" id="IPR008805">
    <property type="entry name" value="RIB43A"/>
</dbReference>
<evidence type="ECO:0000256" key="7">
    <source>
        <dbReference type="ARBA" id="ARBA00023212"/>
    </source>
</evidence>
<dbReference type="OrthoDB" id="429119at2759"/>
<name>A0A6G0TVD4_APHGL</name>
<feature type="transmembrane region" description="Helical" evidence="10">
    <location>
        <begin position="32"/>
        <end position="50"/>
    </location>
</feature>
<keyword evidence="5" id="KW-0175">Coiled coil</keyword>